<feature type="region of interest" description="Disordered" evidence="1">
    <location>
        <begin position="52"/>
        <end position="80"/>
    </location>
</feature>
<evidence type="ECO:0000313" key="4">
    <source>
        <dbReference type="Proteomes" id="UP000054549"/>
    </source>
</evidence>
<keyword evidence="2" id="KW-0472">Membrane</keyword>
<keyword evidence="4" id="KW-1185">Reference proteome</keyword>
<dbReference type="STRING" id="946122.A0A0C2T3L8"/>
<name>A0A0C2T3L8_AMAMK</name>
<accession>A0A0C2T3L8</accession>
<gene>
    <name evidence="3" type="ORF">M378DRAFT_13763</name>
</gene>
<sequence length="248" mass="27277">MIYNATIFYTSGLANTSHELVIGTTQAGYSNNWLVFDWAIYTVDLETPSQNASSSTSVAFPSTTSPFPTASTTPTPQGSSSKIGVIVGSALGGLVAITLLVVLVFLVQRLRRAPPVSAEGILDIDVPPRHQPYRKRELPVSADEPTQSKAARLREARQRELDERILSTQHELDNLRSLRNARSADEASDPSAASPSQPRPELAMLRDEMQQLRDRMDYLRAQRESGWAQGLSNELLPPAYSQLSNDVR</sequence>
<dbReference type="Proteomes" id="UP000054549">
    <property type="component" value="Unassembled WGS sequence"/>
</dbReference>
<dbReference type="OrthoDB" id="3061387at2759"/>
<dbReference type="AlphaFoldDB" id="A0A0C2T3L8"/>
<dbReference type="InParanoid" id="A0A0C2T3L8"/>
<organism evidence="3 4">
    <name type="scientific">Amanita muscaria (strain Koide BX008)</name>
    <dbReference type="NCBI Taxonomy" id="946122"/>
    <lineage>
        <taxon>Eukaryota</taxon>
        <taxon>Fungi</taxon>
        <taxon>Dikarya</taxon>
        <taxon>Basidiomycota</taxon>
        <taxon>Agaricomycotina</taxon>
        <taxon>Agaricomycetes</taxon>
        <taxon>Agaricomycetidae</taxon>
        <taxon>Agaricales</taxon>
        <taxon>Pluteineae</taxon>
        <taxon>Amanitaceae</taxon>
        <taxon>Amanita</taxon>
    </lineage>
</organism>
<proteinExistence type="predicted"/>
<dbReference type="EMBL" id="KN818289">
    <property type="protein sequence ID" value="KIL61094.1"/>
    <property type="molecule type" value="Genomic_DNA"/>
</dbReference>
<evidence type="ECO:0000256" key="1">
    <source>
        <dbReference type="SAM" id="MobiDB-lite"/>
    </source>
</evidence>
<dbReference type="HOGENOM" id="CLU_095550_0_0_1"/>
<feature type="region of interest" description="Disordered" evidence="1">
    <location>
        <begin position="226"/>
        <end position="248"/>
    </location>
</feature>
<feature type="region of interest" description="Disordered" evidence="1">
    <location>
        <begin position="180"/>
        <end position="202"/>
    </location>
</feature>
<evidence type="ECO:0000313" key="3">
    <source>
        <dbReference type="EMBL" id="KIL61094.1"/>
    </source>
</evidence>
<feature type="transmembrane region" description="Helical" evidence="2">
    <location>
        <begin position="83"/>
        <end position="107"/>
    </location>
</feature>
<keyword evidence="2" id="KW-0812">Transmembrane</keyword>
<protein>
    <submittedName>
        <fullName evidence="3">Uncharacterized protein</fullName>
    </submittedName>
</protein>
<feature type="compositionally biased region" description="Low complexity" evidence="1">
    <location>
        <begin position="189"/>
        <end position="201"/>
    </location>
</feature>
<keyword evidence="2" id="KW-1133">Transmembrane helix</keyword>
<feature type="region of interest" description="Disordered" evidence="1">
    <location>
        <begin position="122"/>
        <end position="157"/>
    </location>
</feature>
<reference evidence="3 4" key="1">
    <citation type="submission" date="2014-04" db="EMBL/GenBank/DDBJ databases">
        <title>Evolutionary Origins and Diversification of the Mycorrhizal Mutualists.</title>
        <authorList>
            <consortium name="DOE Joint Genome Institute"/>
            <consortium name="Mycorrhizal Genomics Consortium"/>
            <person name="Kohler A."/>
            <person name="Kuo A."/>
            <person name="Nagy L.G."/>
            <person name="Floudas D."/>
            <person name="Copeland A."/>
            <person name="Barry K.W."/>
            <person name="Cichocki N."/>
            <person name="Veneault-Fourrey C."/>
            <person name="LaButti K."/>
            <person name="Lindquist E.A."/>
            <person name="Lipzen A."/>
            <person name="Lundell T."/>
            <person name="Morin E."/>
            <person name="Murat C."/>
            <person name="Riley R."/>
            <person name="Ohm R."/>
            <person name="Sun H."/>
            <person name="Tunlid A."/>
            <person name="Henrissat B."/>
            <person name="Grigoriev I.V."/>
            <person name="Hibbett D.S."/>
            <person name="Martin F."/>
        </authorList>
    </citation>
    <scope>NUCLEOTIDE SEQUENCE [LARGE SCALE GENOMIC DNA]</scope>
    <source>
        <strain evidence="3 4">Koide BX008</strain>
    </source>
</reference>
<evidence type="ECO:0000256" key="2">
    <source>
        <dbReference type="SAM" id="Phobius"/>
    </source>
</evidence>